<keyword evidence="1" id="KW-0175">Coiled coil</keyword>
<comment type="caution">
    <text evidence="3">The sequence shown here is derived from an EMBL/GenBank/DDBJ whole genome shotgun (WGS) entry which is preliminary data.</text>
</comment>
<evidence type="ECO:0000313" key="4">
    <source>
        <dbReference type="Proteomes" id="UP001596150"/>
    </source>
</evidence>
<reference evidence="4" key="1">
    <citation type="journal article" date="2019" name="Int. J. Syst. Evol. Microbiol.">
        <title>The Global Catalogue of Microorganisms (GCM) 10K type strain sequencing project: providing services to taxonomists for standard genome sequencing and annotation.</title>
        <authorList>
            <consortium name="The Broad Institute Genomics Platform"/>
            <consortium name="The Broad Institute Genome Sequencing Center for Infectious Disease"/>
            <person name="Wu L."/>
            <person name="Ma J."/>
        </authorList>
    </citation>
    <scope>NUCLEOTIDE SEQUENCE [LARGE SCALE GENOMIC DNA]</scope>
    <source>
        <strain evidence="4">KACC 12633</strain>
    </source>
</reference>
<dbReference type="Proteomes" id="UP001596150">
    <property type="component" value="Unassembled WGS sequence"/>
</dbReference>
<dbReference type="InterPro" id="IPR038734">
    <property type="entry name" value="YhaN_AAA"/>
</dbReference>
<keyword evidence="4" id="KW-1185">Reference proteome</keyword>
<name>A0ABW0PVY4_9HYPH</name>
<dbReference type="PANTHER" id="PTHR41259">
    <property type="entry name" value="DOUBLE-STRAND BREAK REPAIR RAD50 ATPASE, PUTATIVE-RELATED"/>
    <property type="match status" value="1"/>
</dbReference>
<evidence type="ECO:0000259" key="2">
    <source>
        <dbReference type="Pfam" id="PF13514"/>
    </source>
</evidence>
<dbReference type="Gene3D" id="3.40.50.300">
    <property type="entry name" value="P-loop containing nucleotide triphosphate hydrolases"/>
    <property type="match status" value="2"/>
</dbReference>
<feature type="domain" description="YhaN AAA" evidence="2">
    <location>
        <begin position="1"/>
        <end position="206"/>
    </location>
</feature>
<dbReference type="SUPFAM" id="SSF52540">
    <property type="entry name" value="P-loop containing nucleoside triphosphate hydrolases"/>
    <property type="match status" value="1"/>
</dbReference>
<accession>A0ABW0PVY4</accession>
<dbReference type="RefSeq" id="WP_266344046.1">
    <property type="nucleotide sequence ID" value="NZ_JAPKNH010000004.1"/>
</dbReference>
<proteinExistence type="predicted"/>
<evidence type="ECO:0000256" key="1">
    <source>
        <dbReference type="SAM" id="Coils"/>
    </source>
</evidence>
<dbReference type="EMBL" id="JBHSML010000003">
    <property type="protein sequence ID" value="MFC5516719.1"/>
    <property type="molecule type" value="Genomic_DNA"/>
</dbReference>
<organism evidence="3 4">
    <name type="scientific">Kaistia terrae</name>
    <dbReference type="NCBI Taxonomy" id="537017"/>
    <lineage>
        <taxon>Bacteria</taxon>
        <taxon>Pseudomonadati</taxon>
        <taxon>Pseudomonadota</taxon>
        <taxon>Alphaproteobacteria</taxon>
        <taxon>Hyphomicrobiales</taxon>
        <taxon>Kaistiaceae</taxon>
        <taxon>Kaistia</taxon>
    </lineage>
</organism>
<protein>
    <submittedName>
        <fullName evidence="3">AAA family ATPase</fullName>
    </submittedName>
</protein>
<gene>
    <name evidence="3" type="ORF">ACFPP9_13120</name>
</gene>
<evidence type="ECO:0000313" key="3">
    <source>
        <dbReference type="EMBL" id="MFC5516719.1"/>
    </source>
</evidence>
<dbReference type="PANTHER" id="PTHR41259:SF1">
    <property type="entry name" value="DOUBLE-STRAND BREAK REPAIR RAD50 ATPASE, PUTATIVE-RELATED"/>
    <property type="match status" value="1"/>
</dbReference>
<feature type="coiled-coil region" evidence="1">
    <location>
        <begin position="594"/>
        <end position="628"/>
    </location>
</feature>
<feature type="coiled-coil region" evidence="1">
    <location>
        <begin position="482"/>
        <end position="526"/>
    </location>
</feature>
<feature type="coiled-coil region" evidence="1">
    <location>
        <begin position="191"/>
        <end position="238"/>
    </location>
</feature>
<dbReference type="Pfam" id="PF13514">
    <property type="entry name" value="AAA_27"/>
    <property type="match status" value="1"/>
</dbReference>
<dbReference type="InterPro" id="IPR027417">
    <property type="entry name" value="P-loop_NTPase"/>
</dbReference>
<sequence length="1155" mass="124975">MKLRSLGLERYGRFTGRVLEFDPEARVTVIVGANEAGKTTALAAVADALYGIETRSRYNFLHDYKTMRLAATVEASDGRSLSFARLKRQNATLIDPASDKPLADDVLAAFLGAHDRQAFLDIFGLNQRRLREGGEKLLAGGGDLAETLLAAAPGLGQVAALRDRFQENAAKIFNPARKTSSHTFHAAVDKRAQAQKAIREQELRVDEVKKLRDAAERAAEARRAAEKAERAADMALARARSLVHGVKELRILDAQTLARAELGELPIVPSGFVPRARGLLAALDKAREASALAAKEEAAAKVALEAIAVDDAILAFAAVIESCDEERAAVEKELLSLPKRRVEAGEAEAALHRIALALGLADVETLREKLPDLPLLARAEALVEKMRASAIRDEAVSRDRARLAAEQSSAEEAREALGHIVDPVPLQRRLARLDGVEERERALRTLELRLEAQQAQLAERVGRLGHGVADASALASLPLPALAVIEAALRELKNAADGLDRQNEALAGFEEQRAQAEARLAALRSGRPAPTEDVIAAARTERDTAWTALRPLALGERGREEGDAGLAQRIDRALIAADQLADERQVETQRLAALAQAERDIAELSARIEMATRRAAEALARREAREAEWVALWTPCGLTLPTDERAPAFLREAELIRQARDGIRQEAAQAAAQRETVQGERVETDRLRHELGLPPLGDAPLRIADLREAIAATETRFLQARDHERDLRQLEQGAADLTARQRDGTAESEAQAAEAAEIFPRLAIRPAAQAGEARAAIDLWREALPQFTALRSLETRISAIERDEALFVGRVGELLAEVGDAVADGNPFASAQRLRKRLEVAGQARSKAHAAGEALAIRRAALVAANEAFEQADAALGELLAVADCASAEALPALLERMEKASICDDRLVEARQRLDGLRGSRSEEEVRVAIDGRDDEALILAAAEIEGAHSEARAARDAAIEEDTQARSALAALDRREGAAAAAQDEQDAVAEIAEAVERFSRDHVAARLLQAAIERYRAEHQNPIVERASRAFATLTGGQWSGIGINYDEDPPRLAASRDGAHFGPDALSEGTRDQLFLALRIAAIEEHARRATPLPFIADDLFITFDEARTAAGFELLAELGAVTQVIVFTHHVHVAEHAARVLGNRAALIEL</sequence>